<dbReference type="CDD" id="cd01949">
    <property type="entry name" value="GGDEF"/>
    <property type="match status" value="1"/>
</dbReference>
<reference evidence="2 3" key="1">
    <citation type="journal article" date="2018" name="Arch. Microbiol.">
        <title>New insights into the metabolic potential of the phototrophic purple bacterium Rhodopila globiformis DSM 161(T) from its draft genome sequence and evidence for a vanadium-dependent nitrogenase.</title>
        <authorList>
            <person name="Imhoff J.F."/>
            <person name="Rahn T."/>
            <person name="Kunzel S."/>
            <person name="Neulinger S.C."/>
        </authorList>
    </citation>
    <scope>NUCLEOTIDE SEQUENCE [LARGE SCALE GENOMIC DNA]</scope>
    <source>
        <strain evidence="2 3">DSM 16996</strain>
    </source>
</reference>
<proteinExistence type="predicted"/>
<dbReference type="Pfam" id="PF00990">
    <property type="entry name" value="GGDEF"/>
    <property type="match status" value="1"/>
</dbReference>
<sequence>MGSKKYVNQVIIGMTFVRGCFDPARKPACPGIAEKNVVNARVAQSLVALCLRPPSRRKPASNPATRQWRGWLWRRSRRDSPLRGTPEAYIAVAGLAALALAFHQISRRNQRVKQAEAEGETRLVSALNGVSQCFGLFGQGQICLSGNSGFLRLFKLTPEKARGRLLSDLMSNTLALPLKDRDEIAKRLGLTTAARKKKARQNLCVELAGGCLMEFVFAPTPDGFSFRAEDATKRRAEELQVERMARTDDVTGMANRAAFRELLERASASASESPFAIFMIDLDRFKQVNDTMGHAAGDKLLGRMAKRLADLVGEGEEVARRGGDEFVVLIRTNRAAAALFAARIVEALWASLIRSRAPSWWSAPRWAWRWRRKSPATPRT</sequence>
<dbReference type="EMBL" id="NHSJ01000018">
    <property type="protein sequence ID" value="PPQ33538.1"/>
    <property type="molecule type" value="Genomic_DNA"/>
</dbReference>
<evidence type="ECO:0000313" key="3">
    <source>
        <dbReference type="Proteomes" id="UP000239089"/>
    </source>
</evidence>
<gene>
    <name evidence="2" type="ORF">CCR94_01410</name>
</gene>
<dbReference type="SUPFAM" id="SSF55073">
    <property type="entry name" value="Nucleotide cyclase"/>
    <property type="match status" value="1"/>
</dbReference>
<evidence type="ECO:0000259" key="1">
    <source>
        <dbReference type="PROSITE" id="PS50887"/>
    </source>
</evidence>
<evidence type="ECO:0000313" key="2">
    <source>
        <dbReference type="EMBL" id="PPQ33538.1"/>
    </source>
</evidence>
<comment type="caution">
    <text evidence="2">The sequence shown here is derived from an EMBL/GenBank/DDBJ whole genome shotgun (WGS) entry which is preliminary data.</text>
</comment>
<dbReference type="PANTHER" id="PTHR44757">
    <property type="entry name" value="DIGUANYLATE CYCLASE DGCP"/>
    <property type="match status" value="1"/>
</dbReference>
<dbReference type="InterPro" id="IPR029787">
    <property type="entry name" value="Nucleotide_cyclase"/>
</dbReference>
<dbReference type="PROSITE" id="PS50887">
    <property type="entry name" value="GGDEF"/>
    <property type="match status" value="1"/>
</dbReference>
<organism evidence="2 3">
    <name type="scientific">Rhodoblastus sphagnicola</name>
    <dbReference type="NCBI Taxonomy" id="333368"/>
    <lineage>
        <taxon>Bacteria</taxon>
        <taxon>Pseudomonadati</taxon>
        <taxon>Pseudomonadota</taxon>
        <taxon>Alphaproteobacteria</taxon>
        <taxon>Hyphomicrobiales</taxon>
        <taxon>Rhodoblastaceae</taxon>
        <taxon>Rhodoblastus</taxon>
    </lineage>
</organism>
<dbReference type="InterPro" id="IPR043128">
    <property type="entry name" value="Rev_trsase/Diguanyl_cyclase"/>
</dbReference>
<dbReference type="Gene3D" id="3.30.70.270">
    <property type="match status" value="1"/>
</dbReference>
<dbReference type="Proteomes" id="UP000239089">
    <property type="component" value="Unassembled WGS sequence"/>
</dbReference>
<dbReference type="SMART" id="SM00267">
    <property type="entry name" value="GGDEF"/>
    <property type="match status" value="1"/>
</dbReference>
<accession>A0A2S6NFX8</accession>
<feature type="domain" description="GGDEF" evidence="1">
    <location>
        <begin position="273"/>
        <end position="380"/>
    </location>
</feature>
<dbReference type="InterPro" id="IPR052155">
    <property type="entry name" value="Biofilm_reg_signaling"/>
</dbReference>
<protein>
    <recommendedName>
        <fullName evidence="1">GGDEF domain-containing protein</fullName>
    </recommendedName>
</protein>
<name>A0A2S6NFX8_9HYPH</name>
<dbReference type="NCBIfam" id="TIGR00254">
    <property type="entry name" value="GGDEF"/>
    <property type="match status" value="1"/>
</dbReference>
<dbReference type="InterPro" id="IPR000160">
    <property type="entry name" value="GGDEF_dom"/>
</dbReference>
<dbReference type="AlphaFoldDB" id="A0A2S6NFX8"/>
<keyword evidence="3" id="KW-1185">Reference proteome</keyword>
<dbReference type="PANTHER" id="PTHR44757:SF2">
    <property type="entry name" value="BIOFILM ARCHITECTURE MAINTENANCE PROTEIN MBAA"/>
    <property type="match status" value="1"/>
</dbReference>